<protein>
    <recommendedName>
        <fullName evidence="2">Multiple myeloma tumor-associated protein 2-like N-terminal domain-containing protein</fullName>
    </recommendedName>
</protein>
<sequence length="273" mass="32499">MYDGPVRGGTRGGQGDFRWSAVADDKHRENYLGHSINAPVGRWAKNKDIHWYNRDVDDGDTERAARERAEEIARVKQQEENALAEALGLPVTKRDPDAIGTGANDVPVKKSEKDEEIERLEKEERKREKALRKEQRAMKRAEKEVKRDHKDHHRRSESRRHHRDDSERDHDRSRRHYDYERDRRYSRRDDDTREYPRRSGGGPERERDDRDRAGGRYRDRRREHTPLSNDALVKRERSSTRSPPRRDIERERPREARDHGGHGKRPVKEEPLY</sequence>
<feature type="domain" description="Multiple myeloma tumor-associated protein 2-like N-terminal" evidence="2">
    <location>
        <begin position="9"/>
        <end position="88"/>
    </location>
</feature>
<organism evidence="3 4">
    <name type="scientific">Cryptococcus amylolentus CBS 6039</name>
    <dbReference type="NCBI Taxonomy" id="1295533"/>
    <lineage>
        <taxon>Eukaryota</taxon>
        <taxon>Fungi</taxon>
        <taxon>Dikarya</taxon>
        <taxon>Basidiomycota</taxon>
        <taxon>Agaricomycotina</taxon>
        <taxon>Tremellomycetes</taxon>
        <taxon>Tremellales</taxon>
        <taxon>Cryptococcaceae</taxon>
        <taxon>Cryptococcus</taxon>
    </lineage>
</organism>
<evidence type="ECO:0000313" key="3">
    <source>
        <dbReference type="EMBL" id="ODN81993.1"/>
    </source>
</evidence>
<dbReference type="RefSeq" id="XP_018996312.1">
    <property type="nucleotide sequence ID" value="XM_019135909.1"/>
</dbReference>
<evidence type="ECO:0000256" key="1">
    <source>
        <dbReference type="SAM" id="MobiDB-lite"/>
    </source>
</evidence>
<dbReference type="Proteomes" id="UP000094065">
    <property type="component" value="Unassembled WGS sequence"/>
</dbReference>
<dbReference type="PANTHER" id="PTHR14580:SF0">
    <property type="entry name" value="MULTIPLE MYELOMA TUMOR-ASSOCIATED PROTEIN 2"/>
    <property type="match status" value="1"/>
</dbReference>
<dbReference type="AlphaFoldDB" id="A0A1E3I029"/>
<keyword evidence="4" id="KW-1185">Reference proteome</keyword>
<evidence type="ECO:0000259" key="2">
    <source>
        <dbReference type="Pfam" id="PF10159"/>
    </source>
</evidence>
<feature type="region of interest" description="Disordered" evidence="1">
    <location>
        <begin position="86"/>
        <end position="273"/>
    </location>
</feature>
<comment type="caution">
    <text evidence="3">The sequence shown here is derived from an EMBL/GenBank/DDBJ whole genome shotgun (WGS) entry which is preliminary data.</text>
</comment>
<gene>
    <name evidence="3" type="ORF">L202_02321</name>
</gene>
<name>A0A1E3I029_9TREE</name>
<dbReference type="GeneID" id="30153630"/>
<dbReference type="InterPro" id="IPR039207">
    <property type="entry name" value="MMTAG2-like"/>
</dbReference>
<feature type="compositionally biased region" description="Basic and acidic residues" evidence="1">
    <location>
        <begin position="232"/>
        <end position="273"/>
    </location>
</feature>
<feature type="compositionally biased region" description="Basic and acidic residues" evidence="1">
    <location>
        <begin position="163"/>
        <end position="225"/>
    </location>
</feature>
<proteinExistence type="predicted"/>
<reference evidence="3 4" key="1">
    <citation type="submission" date="2016-06" db="EMBL/GenBank/DDBJ databases">
        <title>Evolution of pathogenesis and genome organization in the Tremellales.</title>
        <authorList>
            <person name="Cuomo C."/>
            <person name="Litvintseva A."/>
            <person name="Heitman J."/>
            <person name="Chen Y."/>
            <person name="Sun S."/>
            <person name="Springer D."/>
            <person name="Dromer F."/>
            <person name="Young S."/>
            <person name="Zeng Q."/>
            <person name="Chapman S."/>
            <person name="Gujja S."/>
            <person name="Saif S."/>
            <person name="Birren B."/>
        </authorList>
    </citation>
    <scope>NUCLEOTIDE SEQUENCE [LARGE SCALE GENOMIC DNA]</scope>
    <source>
        <strain evidence="3 4">CBS 6039</strain>
    </source>
</reference>
<feature type="compositionally biased region" description="Basic residues" evidence="1">
    <location>
        <begin position="149"/>
        <end position="162"/>
    </location>
</feature>
<dbReference type="OrthoDB" id="5390672at2759"/>
<dbReference type="Pfam" id="PF10159">
    <property type="entry name" value="MMtag"/>
    <property type="match status" value="1"/>
</dbReference>
<accession>A0A1E3I029</accession>
<evidence type="ECO:0000313" key="4">
    <source>
        <dbReference type="Proteomes" id="UP000094065"/>
    </source>
</evidence>
<dbReference type="InterPro" id="IPR019315">
    <property type="entry name" value="MMTA2_N"/>
</dbReference>
<dbReference type="EMBL" id="AWGJ01000003">
    <property type="protein sequence ID" value="ODN81993.1"/>
    <property type="molecule type" value="Genomic_DNA"/>
</dbReference>
<dbReference type="PANTHER" id="PTHR14580">
    <property type="entry name" value="MULTIPLE MYELOMA TUMOR-ASSOCIATED PROTEIN 2 FAMILY MEMBER"/>
    <property type="match status" value="1"/>
</dbReference>
<feature type="compositionally biased region" description="Basic and acidic residues" evidence="1">
    <location>
        <begin position="119"/>
        <end position="148"/>
    </location>
</feature>